<dbReference type="Gene3D" id="3.40.50.1820">
    <property type="entry name" value="alpha/beta hydrolase"/>
    <property type="match status" value="1"/>
</dbReference>
<accession>A0ABR2XTF4</accession>
<evidence type="ECO:0000313" key="2">
    <source>
        <dbReference type="Proteomes" id="UP001465668"/>
    </source>
</evidence>
<reference evidence="1 2" key="1">
    <citation type="submission" date="2024-02" db="EMBL/GenBank/DDBJ databases">
        <title>First draft genome assembly of two strains of Seiridium cardinale.</title>
        <authorList>
            <person name="Emiliani G."/>
            <person name="Scali E."/>
        </authorList>
    </citation>
    <scope>NUCLEOTIDE SEQUENCE [LARGE SCALE GENOMIC DNA]</scope>
    <source>
        <strain evidence="1 2">BM-138-000479</strain>
    </source>
</reference>
<evidence type="ECO:0000313" key="1">
    <source>
        <dbReference type="EMBL" id="KAK9777075.1"/>
    </source>
</evidence>
<dbReference type="InterPro" id="IPR029058">
    <property type="entry name" value="AB_hydrolase_fold"/>
</dbReference>
<proteinExistence type="predicted"/>
<keyword evidence="2" id="KW-1185">Reference proteome</keyword>
<comment type="caution">
    <text evidence="1">The sequence shown here is derived from an EMBL/GenBank/DDBJ whole genome shotgun (WGS) entry which is preliminary data.</text>
</comment>
<protein>
    <submittedName>
        <fullName evidence="1">Uncharacterized protein</fullName>
    </submittedName>
</protein>
<sequence>MASAVGQPEKSGMQKLDDIATDFRLRDGLRENKYPIVLVPGFSGFGEPVFGSINYWGGFEDLASELQAYADELTSLLGRPSRILPGSPSDGDYARWAAEVVNIHIQALGYQVRVPTPGRRIPLADMLPVLAVTSIAISGNARHFGFSELNDGIVDTDSMLGPEGSTIRDIDAFNRDTMADNLGVYWHFGMS</sequence>
<dbReference type="EMBL" id="JARVKM010000023">
    <property type="protein sequence ID" value="KAK9777075.1"/>
    <property type="molecule type" value="Genomic_DNA"/>
</dbReference>
<gene>
    <name evidence="1" type="ORF">SCAR479_06143</name>
</gene>
<dbReference type="Proteomes" id="UP001465668">
    <property type="component" value="Unassembled WGS sequence"/>
</dbReference>
<organism evidence="1 2">
    <name type="scientific">Seiridium cardinale</name>
    <dbReference type="NCBI Taxonomy" id="138064"/>
    <lineage>
        <taxon>Eukaryota</taxon>
        <taxon>Fungi</taxon>
        <taxon>Dikarya</taxon>
        <taxon>Ascomycota</taxon>
        <taxon>Pezizomycotina</taxon>
        <taxon>Sordariomycetes</taxon>
        <taxon>Xylariomycetidae</taxon>
        <taxon>Amphisphaeriales</taxon>
        <taxon>Sporocadaceae</taxon>
        <taxon>Seiridium</taxon>
    </lineage>
</organism>
<name>A0ABR2XTF4_9PEZI</name>